<dbReference type="AlphaFoldDB" id="A0A8K0SNC5"/>
<feature type="region of interest" description="Disordered" evidence="1">
    <location>
        <begin position="84"/>
        <end position="143"/>
    </location>
</feature>
<comment type="caution">
    <text evidence="3">The sequence shown here is derived from an EMBL/GenBank/DDBJ whole genome shotgun (WGS) entry which is preliminary data.</text>
</comment>
<gene>
    <name evidence="3" type="ORF">B0I35DRAFT_478611</name>
</gene>
<keyword evidence="2" id="KW-0732">Signal</keyword>
<feature type="chain" id="PRO_5035477890" evidence="2">
    <location>
        <begin position="24"/>
        <end position="244"/>
    </location>
</feature>
<dbReference type="Proteomes" id="UP000813444">
    <property type="component" value="Unassembled WGS sequence"/>
</dbReference>
<evidence type="ECO:0000256" key="2">
    <source>
        <dbReference type="SAM" id="SignalP"/>
    </source>
</evidence>
<feature type="signal peptide" evidence="2">
    <location>
        <begin position="1"/>
        <end position="23"/>
    </location>
</feature>
<feature type="compositionally biased region" description="Low complexity" evidence="1">
    <location>
        <begin position="93"/>
        <end position="143"/>
    </location>
</feature>
<evidence type="ECO:0000313" key="4">
    <source>
        <dbReference type="Proteomes" id="UP000813444"/>
    </source>
</evidence>
<sequence length="244" mass="25896">MLPPDFFAWALTWALAMLPQASAYPRLPLFLRGSQLEKRVSGDGRLHCALSPQYSQVANEFCSDAPPVTITVDTTTVTSYHETPFSTPADQAIPTPETSSTPETTPTLEPTLAPETTPILEPTPTPETTSTPDTPTPETILTSETTPTLEATPTPEAEIFDSLPGEVSSTTPPSPAVLTTTESAAFLEEYNHLVARQFTTSAAGPRPTPICFYGLDSEGIESLCSSIGVPLLTAAVTETTTVVV</sequence>
<proteinExistence type="predicted"/>
<name>A0A8K0SNC5_9HYPO</name>
<accession>A0A8K0SNC5</accession>
<dbReference type="EMBL" id="JAGPNK010000007">
    <property type="protein sequence ID" value="KAH7318075.1"/>
    <property type="molecule type" value="Genomic_DNA"/>
</dbReference>
<protein>
    <submittedName>
        <fullName evidence="3">Uncharacterized protein</fullName>
    </submittedName>
</protein>
<organism evidence="3 4">
    <name type="scientific">Stachybotrys elegans</name>
    <dbReference type="NCBI Taxonomy" id="80388"/>
    <lineage>
        <taxon>Eukaryota</taxon>
        <taxon>Fungi</taxon>
        <taxon>Dikarya</taxon>
        <taxon>Ascomycota</taxon>
        <taxon>Pezizomycotina</taxon>
        <taxon>Sordariomycetes</taxon>
        <taxon>Hypocreomycetidae</taxon>
        <taxon>Hypocreales</taxon>
        <taxon>Stachybotryaceae</taxon>
        <taxon>Stachybotrys</taxon>
    </lineage>
</organism>
<keyword evidence="4" id="KW-1185">Reference proteome</keyword>
<evidence type="ECO:0000313" key="3">
    <source>
        <dbReference type="EMBL" id="KAH7318075.1"/>
    </source>
</evidence>
<reference evidence="3" key="1">
    <citation type="journal article" date="2021" name="Nat. Commun.">
        <title>Genetic determinants of endophytism in the Arabidopsis root mycobiome.</title>
        <authorList>
            <person name="Mesny F."/>
            <person name="Miyauchi S."/>
            <person name="Thiergart T."/>
            <person name="Pickel B."/>
            <person name="Atanasova L."/>
            <person name="Karlsson M."/>
            <person name="Huettel B."/>
            <person name="Barry K.W."/>
            <person name="Haridas S."/>
            <person name="Chen C."/>
            <person name="Bauer D."/>
            <person name="Andreopoulos W."/>
            <person name="Pangilinan J."/>
            <person name="LaButti K."/>
            <person name="Riley R."/>
            <person name="Lipzen A."/>
            <person name="Clum A."/>
            <person name="Drula E."/>
            <person name="Henrissat B."/>
            <person name="Kohler A."/>
            <person name="Grigoriev I.V."/>
            <person name="Martin F.M."/>
            <person name="Hacquard S."/>
        </authorList>
    </citation>
    <scope>NUCLEOTIDE SEQUENCE</scope>
    <source>
        <strain evidence="3">MPI-CAGE-CH-0235</strain>
    </source>
</reference>
<evidence type="ECO:0000256" key="1">
    <source>
        <dbReference type="SAM" id="MobiDB-lite"/>
    </source>
</evidence>